<feature type="transmembrane region" description="Helical" evidence="1">
    <location>
        <begin position="50"/>
        <end position="68"/>
    </location>
</feature>
<feature type="transmembrane region" description="Helical" evidence="1">
    <location>
        <begin position="475"/>
        <end position="495"/>
    </location>
</feature>
<sequence>MTATSPSQVRPHRSRRYATGFVVLACAAPAAAHAHAFGAIYTLPLPLWLYLYGCVAALVASFAVAIVVGRDGRWLGIQVQRQRGTLEADERRLDRLCSRWWLRAAGVAVLAIGTICALVGSPVASANPSMTLFWVLFVLGFQYLCACFGNLYRAVNPWRTTAQLAGIGTGRGNTMRHGDARGYYVAFAFLYGLICLELFGSGSPRELGMALLAYTAINLAGACALGSRVWFGSFDAFSVLFDIVGSLSLLRPTQRHLTIVEPVIVPCADGGTLRAPPTGLMLCILFLLSSTAFDGFRDTRVFVDLYWVHAYRFLTPWTGSDITRSFPLLQSGYHALQYVALLLSPLPFAGVLWLACQCGKALLRTRISSVTLAHAFSPAVIPVAVGYNVAHYFTLLASQGPDIVRLISDPLGKGWNLFGTAFHHPGTPILPADLVWHIQVAAILGGHVIGILAAHRIALRIFGTGKTAALSQFPTLVVMLLYTTAGLWILSAPFAGDGMAVVR</sequence>
<feature type="transmembrane region" description="Helical" evidence="1">
    <location>
        <begin position="100"/>
        <end position="120"/>
    </location>
</feature>
<feature type="transmembrane region" description="Helical" evidence="1">
    <location>
        <begin position="367"/>
        <end position="387"/>
    </location>
</feature>
<name>A0ABU2DZB3_9BURK</name>
<comment type="caution">
    <text evidence="2">The sequence shown here is derived from an EMBL/GenBank/DDBJ whole genome shotgun (WGS) entry which is preliminary data.</text>
</comment>
<keyword evidence="3" id="KW-1185">Reference proteome</keyword>
<organism evidence="2 3">
    <name type="scientific">Burkholderia pseudomultivorans</name>
    <dbReference type="NCBI Taxonomy" id="1207504"/>
    <lineage>
        <taxon>Bacteria</taxon>
        <taxon>Pseudomonadati</taxon>
        <taxon>Pseudomonadota</taxon>
        <taxon>Betaproteobacteria</taxon>
        <taxon>Burkholderiales</taxon>
        <taxon>Burkholderiaceae</taxon>
        <taxon>Burkholderia</taxon>
        <taxon>Burkholderia cepacia complex</taxon>
    </lineage>
</organism>
<proteinExistence type="predicted"/>
<keyword evidence="1" id="KW-0812">Transmembrane</keyword>
<keyword evidence="1" id="KW-0472">Membrane</keyword>
<feature type="transmembrane region" description="Helical" evidence="1">
    <location>
        <begin position="132"/>
        <end position="152"/>
    </location>
</feature>
<dbReference type="Proteomes" id="UP001248067">
    <property type="component" value="Unassembled WGS sequence"/>
</dbReference>
<feature type="transmembrane region" description="Helical" evidence="1">
    <location>
        <begin position="211"/>
        <end position="231"/>
    </location>
</feature>
<evidence type="ECO:0000313" key="2">
    <source>
        <dbReference type="EMBL" id="MDR8752934.1"/>
    </source>
</evidence>
<evidence type="ECO:0000256" key="1">
    <source>
        <dbReference type="SAM" id="Phobius"/>
    </source>
</evidence>
<dbReference type="RefSeq" id="WP_175892724.1">
    <property type="nucleotide sequence ID" value="NZ_CADFDQ010000001.1"/>
</dbReference>
<keyword evidence="1" id="KW-1133">Transmembrane helix</keyword>
<gene>
    <name evidence="2" type="ORF">FEQ00_01341</name>
</gene>
<feature type="transmembrane region" description="Helical" evidence="1">
    <location>
        <begin position="434"/>
        <end position="454"/>
    </location>
</feature>
<evidence type="ECO:0000313" key="3">
    <source>
        <dbReference type="Proteomes" id="UP001248067"/>
    </source>
</evidence>
<feature type="transmembrane region" description="Helical" evidence="1">
    <location>
        <begin position="335"/>
        <end position="355"/>
    </location>
</feature>
<reference evidence="2 3" key="1">
    <citation type="submission" date="2019-06" db="EMBL/GenBank/DDBJ databases">
        <title>Evolution of Burkholderia multivorans in the lungs of Cystic Fibrosis patients.</title>
        <authorList>
            <person name="Moreira L.M."/>
        </authorList>
    </citation>
    <scope>NUCLEOTIDE SEQUENCE [LARGE SCALE GENOMIC DNA]</scope>
    <source>
        <strain evidence="2 3">VC13239</strain>
    </source>
</reference>
<protein>
    <submittedName>
        <fullName evidence="2">Uncharacterized protein</fullName>
    </submittedName>
</protein>
<dbReference type="EMBL" id="VJSY01000007">
    <property type="protein sequence ID" value="MDR8752934.1"/>
    <property type="molecule type" value="Genomic_DNA"/>
</dbReference>
<feature type="transmembrane region" description="Helical" evidence="1">
    <location>
        <begin position="181"/>
        <end position="199"/>
    </location>
</feature>
<accession>A0ABU2DZB3</accession>
<feature type="transmembrane region" description="Helical" evidence="1">
    <location>
        <begin position="279"/>
        <end position="296"/>
    </location>
</feature>